<dbReference type="GO" id="GO:0035082">
    <property type="term" value="P:axoneme assembly"/>
    <property type="evidence" value="ECO:0007669"/>
    <property type="project" value="TreeGrafter"/>
</dbReference>
<dbReference type="PANTHER" id="PTHR43215:SF14">
    <property type="entry name" value="RADIAL SPOKE HEAD 1 HOMOLOG"/>
    <property type="match status" value="1"/>
</dbReference>
<dbReference type="InterPro" id="IPR003409">
    <property type="entry name" value="MORN"/>
</dbReference>
<accession>A0A9W9ZSS8</accession>
<gene>
    <name evidence="3" type="primary">RSPH1_1</name>
    <name evidence="3" type="ORF">OS493_008611</name>
</gene>
<dbReference type="Gene3D" id="2.20.110.10">
    <property type="entry name" value="Histone H3 K4-specific methyltransferase SET7/9 N-terminal domain"/>
    <property type="match status" value="2"/>
</dbReference>
<dbReference type="OrthoDB" id="423343at2759"/>
<evidence type="ECO:0000313" key="3">
    <source>
        <dbReference type="EMBL" id="KAJ7386479.1"/>
    </source>
</evidence>
<dbReference type="GO" id="GO:0031514">
    <property type="term" value="C:motile cilium"/>
    <property type="evidence" value="ECO:0007669"/>
    <property type="project" value="TreeGrafter"/>
</dbReference>
<dbReference type="GO" id="GO:0005634">
    <property type="term" value="C:nucleus"/>
    <property type="evidence" value="ECO:0007669"/>
    <property type="project" value="TreeGrafter"/>
</dbReference>
<evidence type="ECO:0000256" key="1">
    <source>
        <dbReference type="ARBA" id="ARBA00022737"/>
    </source>
</evidence>
<feature type="region of interest" description="Disordered" evidence="2">
    <location>
        <begin position="1"/>
        <end position="42"/>
    </location>
</feature>
<comment type="caution">
    <text evidence="3">The sequence shown here is derived from an EMBL/GenBank/DDBJ whole genome shotgun (WGS) entry which is preliminary data.</text>
</comment>
<protein>
    <submittedName>
        <fullName evidence="3">Radial spoke head 1</fullName>
    </submittedName>
</protein>
<evidence type="ECO:0000256" key="2">
    <source>
        <dbReference type="SAM" id="MobiDB-lite"/>
    </source>
</evidence>
<dbReference type="PANTHER" id="PTHR43215">
    <property type="entry name" value="RADIAL SPOKE HEAD 1 HOMOLOG"/>
    <property type="match status" value="1"/>
</dbReference>
<keyword evidence="1" id="KW-0677">Repeat</keyword>
<dbReference type="Proteomes" id="UP001163046">
    <property type="component" value="Unassembled WGS sequence"/>
</dbReference>
<dbReference type="SUPFAM" id="SSF82185">
    <property type="entry name" value="Histone H3 K4-specific methyltransferase SET7/9 N-terminal domain"/>
    <property type="match status" value="2"/>
</dbReference>
<evidence type="ECO:0000313" key="4">
    <source>
        <dbReference type="Proteomes" id="UP001163046"/>
    </source>
</evidence>
<dbReference type="EMBL" id="MU825876">
    <property type="protein sequence ID" value="KAJ7386479.1"/>
    <property type="molecule type" value="Genomic_DNA"/>
</dbReference>
<organism evidence="3 4">
    <name type="scientific">Desmophyllum pertusum</name>
    <dbReference type="NCBI Taxonomy" id="174260"/>
    <lineage>
        <taxon>Eukaryota</taxon>
        <taxon>Metazoa</taxon>
        <taxon>Cnidaria</taxon>
        <taxon>Anthozoa</taxon>
        <taxon>Hexacorallia</taxon>
        <taxon>Scleractinia</taxon>
        <taxon>Caryophylliina</taxon>
        <taxon>Caryophylliidae</taxon>
        <taxon>Desmophyllum</taxon>
    </lineage>
</organism>
<dbReference type="SMART" id="SM00698">
    <property type="entry name" value="MORN"/>
    <property type="match status" value="5"/>
</dbReference>
<proteinExistence type="predicted"/>
<sequence>METLRESDEEMDSENELLPYTYEGGRNENGERHGKGKARLPNGDLYEGEYKNGYRNGYGKYVFRKLKGKSRNACYMGHYDNNKKNGQGTFLYPDGAKFEGSWKEDLRQGFGSYYYTNGDLYRGDWEHDRRHGQGSYTYAASGMSYDGQWFEGSDQGEAN</sequence>
<name>A0A9W9ZSS8_9CNID</name>
<dbReference type="AlphaFoldDB" id="A0A9W9ZSS8"/>
<reference evidence="3" key="1">
    <citation type="submission" date="2023-01" db="EMBL/GenBank/DDBJ databases">
        <title>Genome assembly of the deep-sea coral Lophelia pertusa.</title>
        <authorList>
            <person name="Herrera S."/>
            <person name="Cordes E."/>
        </authorList>
    </citation>
    <scope>NUCLEOTIDE SEQUENCE</scope>
    <source>
        <strain evidence="3">USNM1676648</strain>
        <tissue evidence="3">Polyp</tissue>
    </source>
</reference>
<keyword evidence="4" id="KW-1185">Reference proteome</keyword>
<dbReference type="GO" id="GO:0007286">
    <property type="term" value="P:spermatid development"/>
    <property type="evidence" value="ECO:0007669"/>
    <property type="project" value="TreeGrafter"/>
</dbReference>
<dbReference type="Pfam" id="PF02493">
    <property type="entry name" value="MORN"/>
    <property type="match status" value="5"/>
</dbReference>